<keyword evidence="2" id="KW-0808">Transferase</keyword>
<organism evidence="2 3">
    <name type="scientific">Thermincola ferriacetica</name>
    <dbReference type="NCBI Taxonomy" id="281456"/>
    <lineage>
        <taxon>Bacteria</taxon>
        <taxon>Bacillati</taxon>
        <taxon>Bacillota</taxon>
        <taxon>Clostridia</taxon>
        <taxon>Eubacteriales</taxon>
        <taxon>Thermincolaceae</taxon>
        <taxon>Thermincola</taxon>
    </lineage>
</organism>
<dbReference type="InterPro" id="IPR041633">
    <property type="entry name" value="Polbeta"/>
</dbReference>
<dbReference type="Gene3D" id="3.30.460.10">
    <property type="entry name" value="Beta Polymerase, domain 2"/>
    <property type="match status" value="1"/>
</dbReference>
<dbReference type="Pfam" id="PF18765">
    <property type="entry name" value="Polbeta"/>
    <property type="match status" value="1"/>
</dbReference>
<evidence type="ECO:0000313" key="2">
    <source>
        <dbReference type="EMBL" id="KNZ70623.1"/>
    </source>
</evidence>
<keyword evidence="3" id="KW-1185">Reference proteome</keyword>
<sequence>MFKKKKTYLTDAEKQKLAEILAAEPAVELAYIYGSFATGLANKDSDVDVGVLVKPEYENTVDFSFECSLALKLEQAIGRDIDLRVINKAPVFAQYQVIYPNELLFAANDQTRVNFETYVISRYLDMKYYWDLYDKYRSLRLKRGEFGAGFERDKGAS</sequence>
<dbReference type="InterPro" id="IPR052930">
    <property type="entry name" value="TA_antitoxin_MntA"/>
</dbReference>
<comment type="caution">
    <text evidence="2">The sequence shown here is derived from an EMBL/GenBank/DDBJ whole genome shotgun (WGS) entry which is preliminary data.</text>
</comment>
<dbReference type="NCBIfam" id="NF047752">
    <property type="entry name" value="MntA_antitoxin"/>
    <property type="match status" value="1"/>
</dbReference>
<gene>
    <name evidence="2" type="ORF">Tfer_0807</name>
</gene>
<dbReference type="PANTHER" id="PTHR43852">
    <property type="entry name" value="NUCLEOTIDYLTRANSFERASE"/>
    <property type="match status" value="1"/>
</dbReference>
<proteinExistence type="predicted"/>
<dbReference type="EMBL" id="LGTE01000003">
    <property type="protein sequence ID" value="KNZ70623.1"/>
    <property type="molecule type" value="Genomic_DNA"/>
</dbReference>
<reference evidence="3" key="1">
    <citation type="submission" date="2015-07" db="EMBL/GenBank/DDBJ databases">
        <title>Complete Genome of Thermincola ferriacetica strain Z-0001T.</title>
        <authorList>
            <person name="Lusk B."/>
            <person name="Badalamenti J.P."/>
            <person name="Parameswaran P."/>
            <person name="Bond D.R."/>
            <person name="Torres C.I."/>
        </authorList>
    </citation>
    <scope>NUCLEOTIDE SEQUENCE [LARGE SCALE GENOMIC DNA]</scope>
    <source>
        <strain evidence="3">Z-0001</strain>
    </source>
</reference>
<dbReference type="CDD" id="cd05403">
    <property type="entry name" value="NT_KNTase_like"/>
    <property type="match status" value="1"/>
</dbReference>
<dbReference type="SUPFAM" id="SSF81301">
    <property type="entry name" value="Nucleotidyltransferase"/>
    <property type="match status" value="1"/>
</dbReference>
<protein>
    <submittedName>
        <fullName evidence="2">Nucleotidyltransferase domain protein</fullName>
    </submittedName>
</protein>
<dbReference type="PANTHER" id="PTHR43852:SF3">
    <property type="entry name" value="NUCLEOTIDYLTRANSFERASE"/>
    <property type="match status" value="1"/>
</dbReference>
<evidence type="ECO:0000313" key="3">
    <source>
        <dbReference type="Proteomes" id="UP000037175"/>
    </source>
</evidence>
<evidence type="ECO:0000259" key="1">
    <source>
        <dbReference type="Pfam" id="PF18765"/>
    </source>
</evidence>
<name>A0A0L6W5H6_9FIRM</name>
<accession>A0A0L6W5H6</accession>
<dbReference type="Proteomes" id="UP000037175">
    <property type="component" value="Unassembled WGS sequence"/>
</dbReference>
<dbReference type="RefSeq" id="WP_052216960.1">
    <property type="nucleotide sequence ID" value="NZ_LGTE01000003.1"/>
</dbReference>
<dbReference type="InterPro" id="IPR043519">
    <property type="entry name" value="NT_sf"/>
</dbReference>
<dbReference type="AlphaFoldDB" id="A0A0L6W5H6"/>
<dbReference type="GO" id="GO:0016740">
    <property type="term" value="F:transferase activity"/>
    <property type="evidence" value="ECO:0007669"/>
    <property type="project" value="UniProtKB-KW"/>
</dbReference>
<feature type="domain" description="Polymerase beta nucleotidyltransferase" evidence="1">
    <location>
        <begin position="15"/>
        <end position="109"/>
    </location>
</feature>